<evidence type="ECO:0000256" key="9">
    <source>
        <dbReference type="SAM" id="Coils"/>
    </source>
</evidence>
<dbReference type="SUPFAM" id="SSF55874">
    <property type="entry name" value="ATPase domain of HSP90 chaperone/DNA topoisomerase II/histidine kinase"/>
    <property type="match status" value="1"/>
</dbReference>
<accession>A0A8J3PY82</accession>
<keyword evidence="7" id="KW-0067">ATP-binding</keyword>
<feature type="transmembrane region" description="Helical" evidence="11">
    <location>
        <begin position="123"/>
        <end position="143"/>
    </location>
</feature>
<dbReference type="PANTHER" id="PTHR24421">
    <property type="entry name" value="NITRATE/NITRITE SENSOR PROTEIN NARX-RELATED"/>
    <property type="match status" value="1"/>
</dbReference>
<comment type="caution">
    <text evidence="13">The sequence shown here is derived from an EMBL/GenBank/DDBJ whole genome shotgun (WGS) entry which is preliminary data.</text>
</comment>
<feature type="transmembrane region" description="Helical" evidence="11">
    <location>
        <begin position="73"/>
        <end position="91"/>
    </location>
</feature>
<dbReference type="EMBL" id="BONV01000036">
    <property type="protein sequence ID" value="GIG83088.1"/>
    <property type="molecule type" value="Genomic_DNA"/>
</dbReference>
<proteinExistence type="predicted"/>
<keyword evidence="11" id="KW-0472">Membrane</keyword>
<dbReference type="PANTHER" id="PTHR24421:SF10">
    <property type="entry name" value="NITRATE_NITRITE SENSOR PROTEIN NARQ"/>
    <property type="match status" value="1"/>
</dbReference>
<dbReference type="InterPro" id="IPR003594">
    <property type="entry name" value="HATPase_dom"/>
</dbReference>
<dbReference type="GO" id="GO:0005524">
    <property type="term" value="F:ATP binding"/>
    <property type="evidence" value="ECO:0007669"/>
    <property type="project" value="UniProtKB-KW"/>
</dbReference>
<evidence type="ECO:0000256" key="7">
    <source>
        <dbReference type="ARBA" id="ARBA00022840"/>
    </source>
</evidence>
<dbReference type="CDD" id="cd16917">
    <property type="entry name" value="HATPase_UhpB-NarQ-NarX-like"/>
    <property type="match status" value="1"/>
</dbReference>
<dbReference type="Proteomes" id="UP000630097">
    <property type="component" value="Unassembled WGS sequence"/>
</dbReference>
<evidence type="ECO:0000313" key="13">
    <source>
        <dbReference type="EMBL" id="GIG83088.1"/>
    </source>
</evidence>
<evidence type="ECO:0000256" key="1">
    <source>
        <dbReference type="ARBA" id="ARBA00000085"/>
    </source>
</evidence>
<keyword evidence="9" id="KW-0175">Coiled coil</keyword>
<feature type="transmembrane region" description="Helical" evidence="11">
    <location>
        <begin position="149"/>
        <end position="167"/>
    </location>
</feature>
<keyword evidence="14" id="KW-1185">Reference proteome</keyword>
<evidence type="ECO:0000256" key="11">
    <source>
        <dbReference type="SAM" id="Phobius"/>
    </source>
</evidence>
<keyword evidence="8" id="KW-0902">Two-component regulatory system</keyword>
<evidence type="ECO:0000256" key="3">
    <source>
        <dbReference type="ARBA" id="ARBA00022553"/>
    </source>
</evidence>
<comment type="catalytic activity">
    <reaction evidence="1">
        <text>ATP + protein L-histidine = ADP + protein N-phospho-L-histidine.</text>
        <dbReference type="EC" id="2.7.13.3"/>
    </reaction>
</comment>
<keyword evidence="3" id="KW-0597">Phosphoprotein</keyword>
<keyword evidence="11" id="KW-1133">Transmembrane helix</keyword>
<feature type="transmembrane region" description="Helical" evidence="11">
    <location>
        <begin position="23"/>
        <end position="43"/>
    </location>
</feature>
<organism evidence="13 14">
    <name type="scientific">Planotetraspora kaengkrachanensis</name>
    <dbReference type="NCBI Taxonomy" id="575193"/>
    <lineage>
        <taxon>Bacteria</taxon>
        <taxon>Bacillati</taxon>
        <taxon>Actinomycetota</taxon>
        <taxon>Actinomycetes</taxon>
        <taxon>Streptosporangiales</taxon>
        <taxon>Streptosporangiaceae</taxon>
        <taxon>Planotetraspora</taxon>
    </lineage>
</organism>
<reference evidence="13 14" key="1">
    <citation type="submission" date="2021-01" db="EMBL/GenBank/DDBJ databases">
        <title>Whole genome shotgun sequence of Planotetraspora kaengkrachanensis NBRC 104272.</title>
        <authorList>
            <person name="Komaki H."/>
            <person name="Tamura T."/>
        </authorList>
    </citation>
    <scope>NUCLEOTIDE SEQUENCE [LARGE SCALE GENOMIC DNA]</scope>
    <source>
        <strain evidence="13 14">NBRC 104272</strain>
    </source>
</reference>
<evidence type="ECO:0000256" key="5">
    <source>
        <dbReference type="ARBA" id="ARBA00022741"/>
    </source>
</evidence>
<evidence type="ECO:0000256" key="2">
    <source>
        <dbReference type="ARBA" id="ARBA00012438"/>
    </source>
</evidence>
<keyword evidence="5" id="KW-0547">Nucleotide-binding</keyword>
<dbReference type="AlphaFoldDB" id="A0A8J3PY82"/>
<dbReference type="Pfam" id="PF07730">
    <property type="entry name" value="HisKA_3"/>
    <property type="match status" value="1"/>
</dbReference>
<feature type="domain" description="Histidine kinase/HSP90-like ATPase" evidence="12">
    <location>
        <begin position="306"/>
        <end position="399"/>
    </location>
</feature>
<dbReference type="GO" id="GO:0000155">
    <property type="term" value="F:phosphorelay sensor kinase activity"/>
    <property type="evidence" value="ECO:0007669"/>
    <property type="project" value="InterPro"/>
</dbReference>
<dbReference type="InterPro" id="IPR036890">
    <property type="entry name" value="HATPase_C_sf"/>
</dbReference>
<dbReference type="SMART" id="SM00387">
    <property type="entry name" value="HATPase_c"/>
    <property type="match status" value="1"/>
</dbReference>
<dbReference type="InterPro" id="IPR055558">
    <property type="entry name" value="DUF7134"/>
</dbReference>
<keyword evidence="4" id="KW-0808">Transferase</keyword>
<dbReference type="GO" id="GO:0016020">
    <property type="term" value="C:membrane"/>
    <property type="evidence" value="ECO:0007669"/>
    <property type="project" value="InterPro"/>
</dbReference>
<dbReference type="GO" id="GO:0046983">
    <property type="term" value="F:protein dimerization activity"/>
    <property type="evidence" value="ECO:0007669"/>
    <property type="project" value="InterPro"/>
</dbReference>
<evidence type="ECO:0000259" key="12">
    <source>
        <dbReference type="SMART" id="SM00387"/>
    </source>
</evidence>
<dbReference type="Gene3D" id="3.30.565.10">
    <property type="entry name" value="Histidine kinase-like ATPase, C-terminal domain"/>
    <property type="match status" value="1"/>
</dbReference>
<protein>
    <recommendedName>
        <fullName evidence="2">histidine kinase</fullName>
        <ecNumber evidence="2">2.7.13.3</ecNumber>
    </recommendedName>
</protein>
<evidence type="ECO:0000256" key="6">
    <source>
        <dbReference type="ARBA" id="ARBA00022777"/>
    </source>
</evidence>
<feature type="region of interest" description="Disordered" evidence="10">
    <location>
        <begin position="345"/>
        <end position="366"/>
    </location>
</feature>
<evidence type="ECO:0000313" key="14">
    <source>
        <dbReference type="Proteomes" id="UP000630097"/>
    </source>
</evidence>
<feature type="compositionally biased region" description="Basic and acidic residues" evidence="10">
    <location>
        <begin position="345"/>
        <end position="358"/>
    </location>
</feature>
<keyword evidence="11" id="KW-0812">Transmembrane</keyword>
<dbReference type="InterPro" id="IPR011712">
    <property type="entry name" value="Sig_transdc_His_kin_sub3_dim/P"/>
</dbReference>
<dbReference type="EC" id="2.7.13.3" evidence="2"/>
<evidence type="ECO:0000256" key="10">
    <source>
        <dbReference type="SAM" id="MobiDB-lite"/>
    </source>
</evidence>
<keyword evidence="6" id="KW-0418">Kinase</keyword>
<dbReference type="Gene3D" id="1.20.5.1930">
    <property type="match status" value="1"/>
</dbReference>
<sequence length="402" mass="44417">MIRRQPAPHYSSPMHSALSRRQWAFDLFLAVVAAAAAIAQLVIPNNDGYFGGPMWLNVVVSLLRTVPLAARRVWPVPVAVVVFGSDILTSLCVPHTSTFWGTVLPMATATYSAARWSDMRRSLLVLPLPVAAFALYPIHMRSFGGWEDILFPLMILWPTFIAGYLINRLLQQRHDLKEALRQLAEQRDEHSRHVLLEERTRIAREMHDVLAHGVTVMVVQTGAARMELDESATAARESLLAVEATGRQVIGELRRTLSLLRLGDDLPPSGHPSPGLADLPELAESMRKAGLTVDLHVPGQVEADPGRELAVYRVVQEALTNSLRHAGRTRVRVRVTADPHLEVEVSDTGPRHRDDRGSRLGGGHGLIGMKERVTMYGGRLLAEPRGSGFVVHAAFPPVERVR</sequence>
<dbReference type="Pfam" id="PF02518">
    <property type="entry name" value="HATPase_c"/>
    <property type="match status" value="1"/>
</dbReference>
<evidence type="ECO:0000256" key="8">
    <source>
        <dbReference type="ARBA" id="ARBA00023012"/>
    </source>
</evidence>
<feature type="coiled-coil region" evidence="9">
    <location>
        <begin position="166"/>
        <end position="193"/>
    </location>
</feature>
<name>A0A8J3PY82_9ACTN</name>
<gene>
    <name evidence="13" type="ORF">Pka01_62150</name>
</gene>
<dbReference type="InterPro" id="IPR050482">
    <property type="entry name" value="Sensor_HK_TwoCompSys"/>
</dbReference>
<dbReference type="Pfam" id="PF23539">
    <property type="entry name" value="DUF7134"/>
    <property type="match status" value="1"/>
</dbReference>
<evidence type="ECO:0000256" key="4">
    <source>
        <dbReference type="ARBA" id="ARBA00022679"/>
    </source>
</evidence>